<evidence type="ECO:0000313" key="16">
    <source>
        <dbReference type="Proteomes" id="UP000504606"/>
    </source>
</evidence>
<dbReference type="InterPro" id="IPR039093">
    <property type="entry name" value="XRP2"/>
</dbReference>
<evidence type="ECO:0000256" key="9">
    <source>
        <dbReference type="ARBA" id="ARBA00023136"/>
    </source>
</evidence>
<evidence type="ECO:0000256" key="12">
    <source>
        <dbReference type="PIRNR" id="PIRNR037947"/>
    </source>
</evidence>
<keyword evidence="7 12" id="KW-0547">Nucleotide-binding</keyword>
<dbReference type="GO" id="GO:1990075">
    <property type="term" value="C:periciliary membrane compartment"/>
    <property type="evidence" value="ECO:0007669"/>
    <property type="project" value="TreeGrafter"/>
</dbReference>
<evidence type="ECO:0000256" key="13">
    <source>
        <dbReference type="PIRSR" id="PIRSR037947-1"/>
    </source>
</evidence>
<feature type="region of interest" description="Disordered" evidence="14">
    <location>
        <begin position="1"/>
        <end position="22"/>
    </location>
</feature>
<evidence type="ECO:0000256" key="6">
    <source>
        <dbReference type="ARBA" id="ARBA00022707"/>
    </source>
</evidence>
<keyword evidence="9" id="KW-0472">Membrane</keyword>
<sequence>MGCSFCNPAKDEEEEVQKPKEYSWDKKPKIDPSDFIIANYKGEDVCRVPGSVNGQQLVIQNCSNNMIFVLDCIDSINIDDCTNSKIILGPIKGSVFVRDCIDCVLVVPCGQFRLRDSHRLDIFLHCATQPIIESSTHIRFACIRLHYDLLTDHMKTAGLSSFNNLWNNVHDFTPVDGDGNWHQLPEKVRLQDYITPPFPPQLRDVGWTVTGESKALPVNLGETDYFGKEICLILVFSDEENHQSDVALDFLSALLAINKKCALLSSREVQLQSADASAMGLGSEEAKKLEQGPVCGLIIGGDNCAQSSLQVLQNFSIRGNVYVNHDPITAPKQAHSFQQCAAMHLGC</sequence>
<evidence type="ECO:0000256" key="8">
    <source>
        <dbReference type="ARBA" id="ARBA00023134"/>
    </source>
</evidence>
<dbReference type="KEGG" id="foc:113213880"/>
<organism evidence="16 17">
    <name type="scientific">Frankliniella occidentalis</name>
    <name type="common">Western flower thrips</name>
    <name type="synonym">Euthrips occidentalis</name>
    <dbReference type="NCBI Taxonomy" id="133901"/>
    <lineage>
        <taxon>Eukaryota</taxon>
        <taxon>Metazoa</taxon>
        <taxon>Ecdysozoa</taxon>
        <taxon>Arthropoda</taxon>
        <taxon>Hexapoda</taxon>
        <taxon>Insecta</taxon>
        <taxon>Pterygota</taxon>
        <taxon>Neoptera</taxon>
        <taxon>Paraneoptera</taxon>
        <taxon>Thysanoptera</taxon>
        <taxon>Terebrantia</taxon>
        <taxon>Thripoidea</taxon>
        <taxon>Thripidae</taxon>
        <taxon>Frankliniella</taxon>
    </lineage>
</organism>
<dbReference type="Gene3D" id="3.30.70.141">
    <property type="entry name" value="Nucleoside diphosphate kinase-like domain"/>
    <property type="match status" value="1"/>
</dbReference>
<name>A0A6J1T7M0_FRAOC</name>
<dbReference type="PANTHER" id="PTHR15440">
    <property type="entry name" value="XRP2 PROTEIN"/>
    <property type="match status" value="1"/>
</dbReference>
<dbReference type="AlphaFoldDB" id="A0A6J1T7M0"/>
<evidence type="ECO:0000256" key="10">
    <source>
        <dbReference type="ARBA" id="ARBA00023139"/>
    </source>
</evidence>
<reference evidence="17" key="1">
    <citation type="submission" date="2025-08" db="UniProtKB">
        <authorList>
            <consortium name="RefSeq"/>
        </authorList>
    </citation>
    <scope>IDENTIFICATION</scope>
    <source>
        <tissue evidence="17">Whole organism</tissue>
    </source>
</reference>
<dbReference type="OrthoDB" id="194775at2759"/>
<protein>
    <recommendedName>
        <fullName evidence="3 12">Protein XRP2</fullName>
    </recommendedName>
</protein>
<dbReference type="GO" id="GO:0006892">
    <property type="term" value="P:post-Golgi vesicle-mediated transport"/>
    <property type="evidence" value="ECO:0007669"/>
    <property type="project" value="TreeGrafter"/>
</dbReference>
<evidence type="ECO:0000256" key="5">
    <source>
        <dbReference type="ARBA" id="ARBA00022475"/>
    </source>
</evidence>
<evidence type="ECO:0000256" key="4">
    <source>
        <dbReference type="ARBA" id="ARBA00022468"/>
    </source>
</evidence>
<comment type="similarity">
    <text evidence="2 12">Belongs to the TBCC family.</text>
</comment>
<evidence type="ECO:0000256" key="14">
    <source>
        <dbReference type="SAM" id="MobiDB-lite"/>
    </source>
</evidence>
<dbReference type="InterPro" id="IPR036223">
    <property type="entry name" value="CAP_C_sf"/>
</dbReference>
<proteinExistence type="inferred from homology"/>
<evidence type="ECO:0000256" key="3">
    <source>
        <dbReference type="ARBA" id="ARBA00015771"/>
    </source>
</evidence>
<dbReference type="SUPFAM" id="SSF69340">
    <property type="entry name" value="C-terminal domain of adenylylcyclase associated protein"/>
    <property type="match status" value="1"/>
</dbReference>
<dbReference type="Pfam" id="PF07986">
    <property type="entry name" value="TBCC"/>
    <property type="match status" value="1"/>
</dbReference>
<dbReference type="SMART" id="SM00673">
    <property type="entry name" value="CARP"/>
    <property type="match status" value="2"/>
</dbReference>
<gene>
    <name evidence="17" type="primary">LOC113213880</name>
</gene>
<dbReference type="Gene3D" id="2.160.20.70">
    <property type="match status" value="1"/>
</dbReference>
<dbReference type="GO" id="GO:0005929">
    <property type="term" value="C:cilium"/>
    <property type="evidence" value="ECO:0007669"/>
    <property type="project" value="TreeGrafter"/>
</dbReference>
<keyword evidence="6" id="KW-0519">Myristate</keyword>
<dbReference type="GeneID" id="113213880"/>
<dbReference type="GO" id="GO:0005525">
    <property type="term" value="F:GTP binding"/>
    <property type="evidence" value="ECO:0007669"/>
    <property type="project" value="UniProtKB-UniRule"/>
</dbReference>
<dbReference type="PROSITE" id="PS51329">
    <property type="entry name" value="C_CAP_COFACTOR_C"/>
    <property type="match status" value="1"/>
</dbReference>
<dbReference type="InterPro" id="IPR016098">
    <property type="entry name" value="CAP/MinC_C"/>
</dbReference>
<accession>A0A6J1T7M0</accession>
<dbReference type="InterPro" id="IPR036850">
    <property type="entry name" value="NDK-like_dom_sf"/>
</dbReference>
<dbReference type="PIRSF" id="PIRSF037947">
    <property type="entry name" value="Protein_XRP2"/>
    <property type="match status" value="1"/>
</dbReference>
<dbReference type="RefSeq" id="XP_026288882.1">
    <property type="nucleotide sequence ID" value="XM_026433097.2"/>
</dbReference>
<dbReference type="InterPro" id="IPR012945">
    <property type="entry name" value="Tubulin-bd_cofactor_C_dom"/>
</dbReference>
<keyword evidence="8 12" id="KW-0342">GTP-binding</keyword>
<keyword evidence="10" id="KW-0564">Palmitate</keyword>
<dbReference type="InterPro" id="IPR006599">
    <property type="entry name" value="CARP_motif"/>
</dbReference>
<evidence type="ECO:0000256" key="1">
    <source>
        <dbReference type="ARBA" id="ARBA00004342"/>
    </source>
</evidence>
<dbReference type="InterPro" id="IPR017901">
    <property type="entry name" value="C-CAP_CF_C-like"/>
</dbReference>
<dbReference type="GO" id="GO:0005096">
    <property type="term" value="F:GTPase activator activity"/>
    <property type="evidence" value="ECO:0007669"/>
    <property type="project" value="UniProtKB-UniRule"/>
</dbReference>
<keyword evidence="16" id="KW-1185">Reference proteome</keyword>
<feature type="binding site" evidence="13">
    <location>
        <begin position="93"/>
        <end position="94"/>
    </location>
    <ligand>
        <name>GTP</name>
        <dbReference type="ChEBI" id="CHEBI:37565"/>
    </ligand>
</feature>
<evidence type="ECO:0000256" key="11">
    <source>
        <dbReference type="ARBA" id="ARBA00023288"/>
    </source>
</evidence>
<evidence type="ECO:0000259" key="15">
    <source>
        <dbReference type="PROSITE" id="PS51329"/>
    </source>
</evidence>
<keyword evidence="4 12" id="KW-0343">GTPase activation</keyword>
<keyword evidence="5" id="KW-1003">Cell membrane</keyword>
<feature type="domain" description="C-CAP/cofactor C-like" evidence="15">
    <location>
        <begin position="19"/>
        <end position="174"/>
    </location>
</feature>
<dbReference type="Proteomes" id="UP000504606">
    <property type="component" value="Unplaced"/>
</dbReference>
<comment type="subcellular location">
    <subcellularLocation>
        <location evidence="1">Cell membrane</location>
        <topology evidence="1">Lipid-anchor</topology>
        <orientation evidence="1">Cytoplasmic side</orientation>
    </subcellularLocation>
</comment>
<keyword evidence="11" id="KW-0449">Lipoprotein</keyword>
<evidence type="ECO:0000256" key="7">
    <source>
        <dbReference type="ARBA" id="ARBA00022741"/>
    </source>
</evidence>
<evidence type="ECO:0000313" key="17">
    <source>
        <dbReference type="RefSeq" id="XP_026288882.1"/>
    </source>
</evidence>
<dbReference type="PANTHER" id="PTHR15440:SF0">
    <property type="entry name" value="PROTEIN XRP2"/>
    <property type="match status" value="1"/>
</dbReference>
<comment type="function">
    <text evidence="12">Acts as a GTPase-activating protein (GAP) for tubulin in concert with tubulin-specific chaperone C, but does not enhance tubulin heterodimerization.</text>
</comment>
<evidence type="ECO:0000256" key="2">
    <source>
        <dbReference type="ARBA" id="ARBA00008848"/>
    </source>
</evidence>